<feature type="coiled-coil region" evidence="1">
    <location>
        <begin position="107"/>
        <end position="141"/>
    </location>
</feature>
<comment type="caution">
    <text evidence="3">The sequence shown here is derived from an EMBL/GenBank/DDBJ whole genome shotgun (WGS) entry which is preliminary data.</text>
</comment>
<dbReference type="AlphaFoldDB" id="A0A9P9AM14"/>
<dbReference type="GO" id="GO:0045098">
    <property type="term" value="C:type III intermediate filament"/>
    <property type="evidence" value="ECO:0007669"/>
    <property type="project" value="TreeGrafter"/>
</dbReference>
<keyword evidence="1" id="KW-0175">Coiled coil</keyword>
<protein>
    <submittedName>
        <fullName evidence="3">Uncharacterized protein</fullName>
    </submittedName>
</protein>
<keyword evidence="4" id="KW-1185">Reference proteome</keyword>
<sequence length="647" mass="72151">MGHHKKCECGSRTATTIPEPQVETVCFECILPAEESALKRITTPLPFSKKVTENLAWAAAFIDRAGHLTQDYELLEKRLHAAIDTIGNDAIEMTLLREQLHAQAHVVERLEVTVAGQEKVNKELEQRLAKSRAAAAKAEKDLVRKLRNSEKALQRSKTAESRLKDKLDKTLLEEHERWLQEMEHEREDHASIDSAHDALERALQEKAAIQAELDAKSQELTSTQHELDAAKEQLSACKKNCENKEAEIKTLTEQLATANRTNTELSGNLDAANSQLAAKEQEVADVTKALGDVTKDLAEANEKITQKDSTISNLEASLADANGKIAEKDASISTLEANLAATTEDRDQKAKLLEDLQKATEETHKALQDKIDELSAHDLEDHQRLQAAEEAKRISDQSIKDLQEKLDAANAHDAEDHQRLQAEEEAKRAAEAELERVKLQLEEANKPKLPNTVTLSNPIPIVGSLGGASDNFDDIFYPIVSSFPITLYGHSSTQVFVNINGTFTLDRGDASYTYQPLPCRNMNLPDYTLFPFWCDLYIYKDTPQGIYYEIAGQAPSRTLCVEWYVSRYGDQTQYYHFNMLLEEARPNIVTYKYYEALDKGGACTIGAQGPNSAQMWSYKQQKALPGVQVVIDTSSGSVTESTFPLPQ</sequence>
<dbReference type="PANTHER" id="PTHR34707:SF1">
    <property type="entry name" value="VIMENTIN-TYPE INTERMEDIATE FILAMENT-ASSOCIATED COILED-COIL PROTEIN"/>
    <property type="match status" value="1"/>
</dbReference>
<evidence type="ECO:0000313" key="4">
    <source>
        <dbReference type="Proteomes" id="UP000777438"/>
    </source>
</evidence>
<dbReference type="Proteomes" id="UP000777438">
    <property type="component" value="Unassembled WGS sequence"/>
</dbReference>
<accession>A0A9P9AM14</accession>
<organism evidence="3 4">
    <name type="scientific">Thelonectria olida</name>
    <dbReference type="NCBI Taxonomy" id="1576542"/>
    <lineage>
        <taxon>Eukaryota</taxon>
        <taxon>Fungi</taxon>
        <taxon>Dikarya</taxon>
        <taxon>Ascomycota</taxon>
        <taxon>Pezizomycotina</taxon>
        <taxon>Sordariomycetes</taxon>
        <taxon>Hypocreomycetidae</taxon>
        <taxon>Hypocreales</taxon>
        <taxon>Nectriaceae</taxon>
        <taxon>Thelonectria</taxon>
    </lineage>
</organism>
<dbReference type="OrthoDB" id="10031947at2759"/>
<dbReference type="EMBL" id="JAGPYM010000010">
    <property type="protein sequence ID" value="KAH6889666.1"/>
    <property type="molecule type" value="Genomic_DNA"/>
</dbReference>
<feature type="region of interest" description="Disordered" evidence="2">
    <location>
        <begin position="409"/>
        <end position="428"/>
    </location>
</feature>
<dbReference type="Gene3D" id="1.10.287.1490">
    <property type="match status" value="1"/>
</dbReference>
<name>A0A9P9AM14_9HYPO</name>
<gene>
    <name evidence="3" type="ORF">B0T10DRAFT_561255</name>
</gene>
<dbReference type="PANTHER" id="PTHR34707">
    <property type="entry name" value="VIMENTIN-TYPE INTERMEDIATE FILAMENT-ASSOCIATED COILED-COIL PROTEIN"/>
    <property type="match status" value="1"/>
</dbReference>
<proteinExistence type="predicted"/>
<evidence type="ECO:0000256" key="2">
    <source>
        <dbReference type="SAM" id="MobiDB-lite"/>
    </source>
</evidence>
<reference evidence="3 4" key="1">
    <citation type="journal article" date="2021" name="Nat. Commun.">
        <title>Genetic determinants of endophytism in the Arabidopsis root mycobiome.</title>
        <authorList>
            <person name="Mesny F."/>
            <person name="Miyauchi S."/>
            <person name="Thiergart T."/>
            <person name="Pickel B."/>
            <person name="Atanasova L."/>
            <person name="Karlsson M."/>
            <person name="Huettel B."/>
            <person name="Barry K.W."/>
            <person name="Haridas S."/>
            <person name="Chen C."/>
            <person name="Bauer D."/>
            <person name="Andreopoulos W."/>
            <person name="Pangilinan J."/>
            <person name="LaButti K."/>
            <person name="Riley R."/>
            <person name="Lipzen A."/>
            <person name="Clum A."/>
            <person name="Drula E."/>
            <person name="Henrissat B."/>
            <person name="Kohler A."/>
            <person name="Grigoriev I.V."/>
            <person name="Martin F.M."/>
            <person name="Hacquard S."/>
        </authorList>
    </citation>
    <scope>NUCLEOTIDE SEQUENCE [LARGE SCALE GENOMIC DNA]</scope>
    <source>
        <strain evidence="3 4">MPI-CAGE-CH-0241</strain>
    </source>
</reference>
<evidence type="ECO:0000256" key="1">
    <source>
        <dbReference type="SAM" id="Coils"/>
    </source>
</evidence>
<evidence type="ECO:0000313" key="3">
    <source>
        <dbReference type="EMBL" id="KAH6889666.1"/>
    </source>
</evidence>